<keyword evidence="3" id="KW-1185">Reference proteome</keyword>
<dbReference type="AlphaFoldDB" id="A0A1L9QTF0"/>
<proteinExistence type="predicted"/>
<protein>
    <submittedName>
        <fullName evidence="2">Uncharacterized protein</fullName>
    </submittedName>
</protein>
<dbReference type="STRING" id="1925591.BI308_09385"/>
<reference evidence="2" key="1">
    <citation type="submission" date="2016-10" db="EMBL/GenBank/DDBJ databases">
        <title>CRISPR-Cas defence system in Roseofilum reptotaenium: evidence of a bacteriophage-cyanobacterium arms race in the coral black band disease.</title>
        <authorList>
            <person name="Buerger P."/>
            <person name="Wood-Charlson E.M."/>
            <person name="Weynberg K.D."/>
            <person name="Willis B."/>
            <person name="Van Oppen M.J."/>
        </authorList>
    </citation>
    <scope>NUCLEOTIDE SEQUENCE [LARGE SCALE GENOMIC DNA]</scope>
    <source>
        <strain evidence="2">AO1-A</strain>
    </source>
</reference>
<evidence type="ECO:0000313" key="3">
    <source>
        <dbReference type="Proteomes" id="UP000183940"/>
    </source>
</evidence>
<sequence length="154" mass="17564">MGIRGWGDRGIGGNGDRLFSTYYPLPARSALTMITPEEMITKFFHVWETNSDNIFTTSGAIAGLDKLEQMMPQLRSQPNDVLMEQLMAWCSDYPQLSEKIWETPPRKLSSENNEPPPDAEDNSIANRFPKTSEVLQERSRNNEQLTMNNPEQEP</sequence>
<evidence type="ECO:0000256" key="1">
    <source>
        <dbReference type="SAM" id="MobiDB-lite"/>
    </source>
</evidence>
<name>A0A1L9QTF0_9CYAN</name>
<evidence type="ECO:0000313" key="2">
    <source>
        <dbReference type="EMBL" id="OJJ25933.1"/>
    </source>
</evidence>
<comment type="caution">
    <text evidence="2">The sequence shown here is derived from an EMBL/GenBank/DDBJ whole genome shotgun (WGS) entry which is preliminary data.</text>
</comment>
<dbReference type="EMBL" id="MLAW01000012">
    <property type="protein sequence ID" value="OJJ25933.1"/>
    <property type="molecule type" value="Genomic_DNA"/>
</dbReference>
<gene>
    <name evidence="2" type="ORF">BI308_09385</name>
</gene>
<organism evidence="2 3">
    <name type="scientific">Roseofilum reptotaenium AO1-A</name>
    <dbReference type="NCBI Taxonomy" id="1925591"/>
    <lineage>
        <taxon>Bacteria</taxon>
        <taxon>Bacillati</taxon>
        <taxon>Cyanobacteriota</taxon>
        <taxon>Cyanophyceae</taxon>
        <taxon>Desertifilales</taxon>
        <taxon>Desertifilaceae</taxon>
        <taxon>Roseofilum</taxon>
    </lineage>
</organism>
<feature type="compositionally biased region" description="Polar residues" evidence="1">
    <location>
        <begin position="142"/>
        <end position="154"/>
    </location>
</feature>
<accession>A0A1L9QTF0</accession>
<dbReference type="Proteomes" id="UP000183940">
    <property type="component" value="Unassembled WGS sequence"/>
</dbReference>
<feature type="region of interest" description="Disordered" evidence="1">
    <location>
        <begin position="101"/>
        <end position="154"/>
    </location>
</feature>